<dbReference type="OrthoDB" id="1424693at2"/>
<protein>
    <submittedName>
        <fullName evidence="2">Uncharacterized protein</fullName>
    </submittedName>
</protein>
<feature type="transmembrane region" description="Helical" evidence="1">
    <location>
        <begin position="54"/>
        <end position="77"/>
    </location>
</feature>
<keyword evidence="1" id="KW-0812">Transmembrane</keyword>
<feature type="transmembrane region" description="Helical" evidence="1">
    <location>
        <begin position="117"/>
        <end position="138"/>
    </location>
</feature>
<dbReference type="Proteomes" id="UP000326994">
    <property type="component" value="Unassembled WGS sequence"/>
</dbReference>
<reference evidence="2 3" key="1">
    <citation type="submission" date="2019-08" db="EMBL/GenBank/DDBJ databases">
        <title>Ulvibacter marinistellae sp. nov., isolated from a starfish, Patiria pectinifera.</title>
        <authorList>
            <person name="Kawano K."/>
            <person name="Ushijima N."/>
            <person name="Kihara M."/>
            <person name="Itoh H."/>
        </authorList>
    </citation>
    <scope>NUCLEOTIDE SEQUENCE [LARGE SCALE GENOMIC DNA]</scope>
    <source>
        <strain evidence="2 3">KK4</strain>
    </source>
</reference>
<keyword evidence="3" id="KW-1185">Reference proteome</keyword>
<dbReference type="RefSeq" id="WP_151895061.1">
    <property type="nucleotide sequence ID" value="NZ_BKCF01000005.1"/>
</dbReference>
<evidence type="ECO:0000313" key="2">
    <source>
        <dbReference type="EMBL" id="GEQ87149.1"/>
    </source>
</evidence>
<feature type="transmembrane region" description="Helical" evidence="1">
    <location>
        <begin position="89"/>
        <end position="108"/>
    </location>
</feature>
<organism evidence="2 3">
    <name type="scientific">Patiriisocius marinistellae</name>
    <dbReference type="NCBI Taxonomy" id="2494560"/>
    <lineage>
        <taxon>Bacteria</taxon>
        <taxon>Pseudomonadati</taxon>
        <taxon>Bacteroidota</taxon>
        <taxon>Flavobacteriia</taxon>
        <taxon>Flavobacteriales</taxon>
        <taxon>Flavobacteriaceae</taxon>
        <taxon>Patiriisocius</taxon>
    </lineage>
</organism>
<gene>
    <name evidence="2" type="ORF">ULMS_26570</name>
</gene>
<keyword evidence="1" id="KW-0472">Membrane</keyword>
<dbReference type="EMBL" id="BKCF01000005">
    <property type="protein sequence ID" value="GEQ87149.1"/>
    <property type="molecule type" value="Genomic_DNA"/>
</dbReference>
<name>A0A5J4G2R1_9FLAO</name>
<evidence type="ECO:0000313" key="3">
    <source>
        <dbReference type="Proteomes" id="UP000326994"/>
    </source>
</evidence>
<feature type="transmembrane region" description="Helical" evidence="1">
    <location>
        <begin position="23"/>
        <end position="42"/>
    </location>
</feature>
<accession>A0A5J4G2R1</accession>
<keyword evidence="1" id="KW-1133">Transmembrane helix</keyword>
<proteinExistence type="predicted"/>
<dbReference type="AlphaFoldDB" id="A0A5J4G2R1"/>
<sequence length="179" mass="21001">MITIAFVGIVVSDIFMLHYETTLYSNLYMLIKMLVYIIIIVGTLKKLFVVEVPAYLKVFSVLLFGLSMLLIHFMISYLDISQIDNSTVWLFYFIALIMLVGVFVTGYYSHVYGSRKAYCISVSMLSFVISDCAAFVAYYLNIEYFYYIERSMYLYGLFYLVHYVNKSIKEEDISLIREW</sequence>
<comment type="caution">
    <text evidence="2">The sequence shown here is derived from an EMBL/GenBank/DDBJ whole genome shotgun (WGS) entry which is preliminary data.</text>
</comment>
<evidence type="ECO:0000256" key="1">
    <source>
        <dbReference type="SAM" id="Phobius"/>
    </source>
</evidence>